<name>A0A650CIG1_SULOH</name>
<dbReference type="PANTHER" id="PTHR34314:SF6">
    <property type="entry name" value="DUF3782 DOMAIN-CONTAINING PROTEIN"/>
    <property type="match status" value="1"/>
</dbReference>
<dbReference type="SUPFAM" id="SSF52980">
    <property type="entry name" value="Restriction endonuclease-like"/>
    <property type="match status" value="1"/>
</dbReference>
<sequence length="339" mass="39288">MTEEFKKWFAEFLNKIAEKIKKGEQLSDMEIEIVVNYVSNLQLYEHVDRRISDIERSLRDEIRKTREDLLANDEKVKQELIKEINTAKGDLEKKIKDTRTDLEKKIETTRTELKADMSTIKGDLEKKIEGTRADLDKNIEDTRIDLEKKIEDTRKDLDKKIEDTRVELKSEINTVRQDLEKKIDDTRKDLEKKIEDTKTELKGEISTVKGELEKKIEDTRADLEKKIEATRSDLGLIAEEVYIKNFVDYLDKAGEKVISVYRHYEVGDGEVDALVETQAKVYVVEVKMKAEFKDVDSLLVKVKAISEEYKGKDIIPVLTGSRISKTVRGYAKGHNVMVV</sequence>
<reference evidence="3 4" key="1">
    <citation type="submission" date="2019-10" db="EMBL/GenBank/DDBJ databases">
        <title>Genome Sequences from Six Type Strain Members of the Archaeal Family Sulfolobaceae: Acidianus ambivalens, Acidianus infernus, Metallosphaera prunae, Stygiolobus azoricus, Sulfolobus metallicus, and Sulfurisphaera ohwakuensis.</title>
        <authorList>
            <person name="Counts J.A."/>
            <person name="Kelly R.M."/>
        </authorList>
    </citation>
    <scope>NUCLEOTIDE SEQUENCE [LARGE SCALE GENOMIC DNA]</scope>
    <source>
        <strain evidence="3 4">TA-1</strain>
    </source>
</reference>
<dbReference type="AlphaFoldDB" id="A0A650CIG1"/>
<keyword evidence="4" id="KW-1185">Reference proteome</keyword>
<dbReference type="Proteomes" id="UP000427373">
    <property type="component" value="Chromosome"/>
</dbReference>
<evidence type="ECO:0000256" key="1">
    <source>
        <dbReference type="SAM" id="Coils"/>
    </source>
</evidence>
<dbReference type="EMBL" id="CP045484">
    <property type="protein sequence ID" value="QGR17465.1"/>
    <property type="molecule type" value="Genomic_DNA"/>
</dbReference>
<dbReference type="Proteomes" id="UP000582213">
    <property type="component" value="Unassembled WGS sequence"/>
</dbReference>
<dbReference type="EMBL" id="JACHFY010000033">
    <property type="protein sequence ID" value="MBB5254962.1"/>
    <property type="molecule type" value="Genomic_DNA"/>
</dbReference>
<feature type="coiled-coil region" evidence="1">
    <location>
        <begin position="132"/>
        <end position="233"/>
    </location>
</feature>
<proteinExistence type="predicted"/>
<evidence type="ECO:0000313" key="5">
    <source>
        <dbReference type="Proteomes" id="UP000582213"/>
    </source>
</evidence>
<reference evidence="2 5" key="2">
    <citation type="submission" date="2020-08" db="EMBL/GenBank/DDBJ databases">
        <title>Genomic Encyclopedia of Type Strains, Phase IV (KMG-IV): sequencing the most valuable type-strain genomes for metagenomic binning, comparative biology and taxonomic classification.</title>
        <authorList>
            <person name="Goeker M."/>
        </authorList>
    </citation>
    <scope>NUCLEOTIDE SEQUENCE [LARGE SCALE GENOMIC DNA]</scope>
    <source>
        <strain evidence="2 5">DSM 12421</strain>
    </source>
</reference>
<protein>
    <submittedName>
        <fullName evidence="2">F0F1-type ATP synthase membrane subunit b/b</fullName>
    </submittedName>
</protein>
<accession>A0A650CIG1</accession>
<evidence type="ECO:0000313" key="2">
    <source>
        <dbReference type="EMBL" id="MBB5254962.1"/>
    </source>
</evidence>
<dbReference type="PANTHER" id="PTHR34314">
    <property type="entry name" value="CRENARCHAEAL PROTEIN, PUTATIVE-RELATED"/>
    <property type="match status" value="1"/>
</dbReference>
<dbReference type="KEGG" id="soh:D1869_09865"/>
<dbReference type="InterPro" id="IPR011335">
    <property type="entry name" value="Restrct_endonuc-II-like"/>
</dbReference>
<dbReference type="GeneID" id="42801553"/>
<dbReference type="SUPFAM" id="SSF58113">
    <property type="entry name" value="Apolipoprotein A-I"/>
    <property type="match status" value="1"/>
</dbReference>
<organism evidence="3 4">
    <name type="scientific">Sulfurisphaera ohwakuensis</name>
    <dbReference type="NCBI Taxonomy" id="69656"/>
    <lineage>
        <taxon>Archaea</taxon>
        <taxon>Thermoproteota</taxon>
        <taxon>Thermoprotei</taxon>
        <taxon>Sulfolobales</taxon>
        <taxon>Sulfolobaceae</taxon>
        <taxon>Sulfurisphaera</taxon>
    </lineage>
</organism>
<keyword evidence="1" id="KW-0175">Coiled coil</keyword>
<dbReference type="RefSeq" id="WP_156014951.1">
    <property type="nucleotide sequence ID" value="NZ_CP045484.1"/>
</dbReference>
<dbReference type="OrthoDB" id="43195at2157"/>
<evidence type="ECO:0000313" key="4">
    <source>
        <dbReference type="Proteomes" id="UP000427373"/>
    </source>
</evidence>
<evidence type="ECO:0000313" key="3">
    <source>
        <dbReference type="EMBL" id="QGR17465.1"/>
    </source>
</evidence>
<dbReference type="Gene3D" id="1.20.120.20">
    <property type="entry name" value="Apolipoprotein"/>
    <property type="match status" value="2"/>
</dbReference>
<gene>
    <name evidence="3" type="ORF">D1869_09865</name>
    <name evidence="2" type="ORF">HNQ62_002737</name>
</gene>